<name>A0ABP1QGN2_9HEXA</name>
<dbReference type="InterPro" id="IPR023210">
    <property type="entry name" value="NADP_OxRdtase_dom"/>
</dbReference>
<dbReference type="InterPro" id="IPR018170">
    <property type="entry name" value="Aldo/ket_reductase_CS"/>
</dbReference>
<evidence type="ECO:0000313" key="3">
    <source>
        <dbReference type="Proteomes" id="UP001642540"/>
    </source>
</evidence>
<dbReference type="Proteomes" id="UP001642540">
    <property type="component" value="Unassembled WGS sequence"/>
</dbReference>
<keyword evidence="3" id="KW-1185">Reference proteome</keyword>
<dbReference type="PRINTS" id="PR00069">
    <property type="entry name" value="ALDKETRDTASE"/>
</dbReference>
<organism evidence="2 3">
    <name type="scientific">Orchesella dallaii</name>
    <dbReference type="NCBI Taxonomy" id="48710"/>
    <lineage>
        <taxon>Eukaryota</taxon>
        <taxon>Metazoa</taxon>
        <taxon>Ecdysozoa</taxon>
        <taxon>Arthropoda</taxon>
        <taxon>Hexapoda</taxon>
        <taxon>Collembola</taxon>
        <taxon>Entomobryomorpha</taxon>
        <taxon>Entomobryoidea</taxon>
        <taxon>Orchesellidae</taxon>
        <taxon>Orchesellinae</taxon>
        <taxon>Orchesella</taxon>
    </lineage>
</organism>
<evidence type="ECO:0000313" key="2">
    <source>
        <dbReference type="EMBL" id="CAL8095460.1"/>
    </source>
</evidence>
<sequence length="326" mass="36549">MADQWVTLKNGLKMPKFGLGCGAIKPEDTVTAVSAALDAGCRLFDCALLYGNEPDVGDALKKMFDSNKISRDEVFITTKLPMIGNHPSRVEYFLKKSLENLKVECVDLYLIHFPVGFEYSEEEVFFPKEDGRIKLDYSTDIINIWKAMEEQVKAGRTKSIGVSNFSTEQMQRILDIATEPIANNQLEVHAYFQQKGLRKFCKANGITVSAYAPLGSPGRREAFIGSQGIPQVMSDPIVARIAENHKKSTAQVLIRFLYEVDVIALPKSSSAQRIKDNFNIFDFSLSDDELTELQYLDKGEIGRTFNYLEIFEGLDKHPENPIAPAS</sequence>
<reference evidence="2 3" key="1">
    <citation type="submission" date="2024-08" db="EMBL/GenBank/DDBJ databases">
        <authorList>
            <person name="Cucini C."/>
            <person name="Frati F."/>
        </authorList>
    </citation>
    <scope>NUCLEOTIDE SEQUENCE [LARGE SCALE GENOMIC DNA]</scope>
</reference>
<dbReference type="InterPro" id="IPR036812">
    <property type="entry name" value="NAD(P)_OxRdtase_dom_sf"/>
</dbReference>
<dbReference type="Pfam" id="PF00248">
    <property type="entry name" value="Aldo_ket_red"/>
    <property type="match status" value="1"/>
</dbReference>
<dbReference type="PROSITE" id="PS00062">
    <property type="entry name" value="ALDOKETO_REDUCTASE_2"/>
    <property type="match status" value="1"/>
</dbReference>
<dbReference type="EMBL" id="CAXLJM020000027">
    <property type="protein sequence ID" value="CAL8095460.1"/>
    <property type="molecule type" value="Genomic_DNA"/>
</dbReference>
<dbReference type="Gene3D" id="3.20.20.100">
    <property type="entry name" value="NADP-dependent oxidoreductase domain"/>
    <property type="match status" value="1"/>
</dbReference>
<dbReference type="PANTHER" id="PTHR11732">
    <property type="entry name" value="ALDO/KETO REDUCTASE"/>
    <property type="match status" value="1"/>
</dbReference>
<proteinExistence type="predicted"/>
<feature type="domain" description="NADP-dependent oxidoreductase" evidence="1">
    <location>
        <begin position="17"/>
        <end position="296"/>
    </location>
</feature>
<protein>
    <recommendedName>
        <fullName evidence="1">NADP-dependent oxidoreductase domain-containing protein</fullName>
    </recommendedName>
</protein>
<dbReference type="InterPro" id="IPR020471">
    <property type="entry name" value="AKR"/>
</dbReference>
<dbReference type="SUPFAM" id="SSF51430">
    <property type="entry name" value="NAD(P)-linked oxidoreductase"/>
    <property type="match status" value="1"/>
</dbReference>
<evidence type="ECO:0000259" key="1">
    <source>
        <dbReference type="Pfam" id="PF00248"/>
    </source>
</evidence>
<accession>A0ABP1QGN2</accession>
<dbReference type="PIRSF" id="PIRSF000097">
    <property type="entry name" value="AKR"/>
    <property type="match status" value="1"/>
</dbReference>
<comment type="caution">
    <text evidence="2">The sequence shown here is derived from an EMBL/GenBank/DDBJ whole genome shotgun (WGS) entry which is preliminary data.</text>
</comment>
<gene>
    <name evidence="2" type="ORF">ODALV1_LOCUS9093</name>
</gene>